<dbReference type="SUPFAM" id="SSF57756">
    <property type="entry name" value="Retrovirus zinc finger-like domains"/>
    <property type="match status" value="1"/>
</dbReference>
<dbReference type="InterPro" id="IPR043502">
    <property type="entry name" value="DNA/RNA_pol_sf"/>
</dbReference>
<dbReference type="GO" id="GO:0015074">
    <property type="term" value="P:DNA integration"/>
    <property type="evidence" value="ECO:0007669"/>
    <property type="project" value="InterPro"/>
</dbReference>
<feature type="domain" description="CCHC-type" evidence="10">
    <location>
        <begin position="369"/>
        <end position="384"/>
    </location>
</feature>
<evidence type="ECO:0000313" key="14">
    <source>
        <dbReference type="Proteomes" id="UP001341281"/>
    </source>
</evidence>
<dbReference type="Pfam" id="PF03732">
    <property type="entry name" value="Retrotrans_gag"/>
    <property type="match status" value="1"/>
</dbReference>
<keyword evidence="4" id="KW-0540">Nuclease</keyword>
<dbReference type="CDD" id="cd01647">
    <property type="entry name" value="RT_LTR"/>
    <property type="match status" value="1"/>
</dbReference>
<dbReference type="Pfam" id="PF00665">
    <property type="entry name" value="rve"/>
    <property type="match status" value="1"/>
</dbReference>
<dbReference type="Gene3D" id="2.40.70.10">
    <property type="entry name" value="Acid Proteases"/>
    <property type="match status" value="1"/>
</dbReference>
<dbReference type="Pfam" id="PF24626">
    <property type="entry name" value="SH3_Tf2-1"/>
    <property type="match status" value="1"/>
</dbReference>
<gene>
    <name evidence="13" type="ORF">U9M48_043646</name>
</gene>
<dbReference type="EMBL" id="CP144754">
    <property type="protein sequence ID" value="WVZ98177.1"/>
    <property type="molecule type" value="Genomic_DNA"/>
</dbReference>
<dbReference type="GO" id="GO:0003676">
    <property type="term" value="F:nucleic acid binding"/>
    <property type="evidence" value="ECO:0007669"/>
    <property type="project" value="InterPro"/>
</dbReference>
<dbReference type="InterPro" id="IPR043128">
    <property type="entry name" value="Rev_trsase/Diguanyl_cyclase"/>
</dbReference>
<organism evidence="13 14">
    <name type="scientific">Paspalum notatum var. saurae</name>
    <dbReference type="NCBI Taxonomy" id="547442"/>
    <lineage>
        <taxon>Eukaryota</taxon>
        <taxon>Viridiplantae</taxon>
        <taxon>Streptophyta</taxon>
        <taxon>Embryophyta</taxon>
        <taxon>Tracheophyta</taxon>
        <taxon>Spermatophyta</taxon>
        <taxon>Magnoliopsida</taxon>
        <taxon>Liliopsida</taxon>
        <taxon>Poales</taxon>
        <taxon>Poaceae</taxon>
        <taxon>PACMAD clade</taxon>
        <taxon>Panicoideae</taxon>
        <taxon>Andropogonodae</taxon>
        <taxon>Paspaleae</taxon>
        <taxon>Paspalinae</taxon>
        <taxon>Paspalum</taxon>
    </lineage>
</organism>
<dbReference type="Gene3D" id="3.10.10.10">
    <property type="entry name" value="HIV Type 1 Reverse Transcriptase, subunit A, domain 1"/>
    <property type="match status" value="1"/>
</dbReference>
<proteinExistence type="predicted"/>
<accession>A0AAQ3UXW8</accession>
<evidence type="ECO:0000256" key="4">
    <source>
        <dbReference type="ARBA" id="ARBA00022722"/>
    </source>
</evidence>
<keyword evidence="2" id="KW-0808">Transferase</keyword>
<dbReference type="InterPro" id="IPR001878">
    <property type="entry name" value="Znf_CCHC"/>
</dbReference>
<dbReference type="GO" id="GO:0008270">
    <property type="term" value="F:zinc ion binding"/>
    <property type="evidence" value="ECO:0007669"/>
    <property type="project" value="UniProtKB-KW"/>
</dbReference>
<dbReference type="SMART" id="SM00343">
    <property type="entry name" value="ZnF_C2HC"/>
    <property type="match status" value="1"/>
</dbReference>
<dbReference type="InterPro" id="IPR001584">
    <property type="entry name" value="Integrase_cat-core"/>
</dbReference>
<keyword evidence="8" id="KW-0479">Metal-binding</keyword>
<evidence type="ECO:0000259" key="12">
    <source>
        <dbReference type="PROSITE" id="PS50994"/>
    </source>
</evidence>
<feature type="region of interest" description="Disordered" evidence="9">
    <location>
        <begin position="1395"/>
        <end position="1431"/>
    </location>
</feature>
<feature type="compositionally biased region" description="Basic residues" evidence="9">
    <location>
        <begin position="103"/>
        <end position="112"/>
    </location>
</feature>
<evidence type="ECO:0000313" key="13">
    <source>
        <dbReference type="EMBL" id="WVZ98177.1"/>
    </source>
</evidence>
<dbReference type="Pfam" id="PF17917">
    <property type="entry name" value="RT_RNaseH"/>
    <property type="match status" value="1"/>
</dbReference>
<dbReference type="InterPro" id="IPR041588">
    <property type="entry name" value="Integrase_H2C2"/>
</dbReference>
<dbReference type="Gene3D" id="4.10.60.10">
    <property type="entry name" value="Zinc finger, CCHC-type"/>
    <property type="match status" value="1"/>
</dbReference>
<feature type="compositionally biased region" description="Low complexity" evidence="9">
    <location>
        <begin position="1411"/>
        <end position="1429"/>
    </location>
</feature>
<dbReference type="GO" id="GO:0016787">
    <property type="term" value="F:hydrolase activity"/>
    <property type="evidence" value="ECO:0007669"/>
    <property type="project" value="UniProtKB-KW"/>
</dbReference>
<dbReference type="InterPro" id="IPR012337">
    <property type="entry name" value="RNaseH-like_sf"/>
</dbReference>
<dbReference type="PROSITE" id="PS50994">
    <property type="entry name" value="INTEGRASE"/>
    <property type="match status" value="1"/>
</dbReference>
<feature type="domain" description="Reverse transcriptase" evidence="11">
    <location>
        <begin position="729"/>
        <end position="908"/>
    </location>
</feature>
<dbReference type="InterPro" id="IPR036397">
    <property type="entry name" value="RNaseH_sf"/>
</dbReference>
<dbReference type="Gene3D" id="3.30.420.10">
    <property type="entry name" value="Ribonuclease H-like superfamily/Ribonuclease H"/>
    <property type="match status" value="1"/>
</dbReference>
<dbReference type="CDD" id="cd09274">
    <property type="entry name" value="RNase_HI_RT_Ty3"/>
    <property type="match status" value="1"/>
</dbReference>
<dbReference type="CDD" id="cd00303">
    <property type="entry name" value="retropepsin_like"/>
    <property type="match status" value="1"/>
</dbReference>
<feature type="domain" description="Integrase catalytic" evidence="12">
    <location>
        <begin position="1172"/>
        <end position="1350"/>
    </location>
</feature>
<evidence type="ECO:0000256" key="9">
    <source>
        <dbReference type="SAM" id="MobiDB-lite"/>
    </source>
</evidence>
<keyword evidence="7" id="KW-0695">RNA-directed DNA polymerase</keyword>
<feature type="compositionally biased region" description="Polar residues" evidence="9">
    <location>
        <begin position="1493"/>
        <end position="1511"/>
    </location>
</feature>
<feature type="compositionally biased region" description="Basic and acidic residues" evidence="9">
    <location>
        <begin position="1480"/>
        <end position="1492"/>
    </location>
</feature>
<keyword evidence="8" id="KW-0862">Zinc</keyword>
<dbReference type="PANTHER" id="PTHR35046:SF9">
    <property type="entry name" value="RNA-DIRECTED DNA POLYMERASE"/>
    <property type="match status" value="1"/>
</dbReference>
<dbReference type="InterPro" id="IPR000477">
    <property type="entry name" value="RT_dom"/>
</dbReference>
<keyword evidence="8" id="KW-0863">Zinc-finger</keyword>
<reference evidence="13 14" key="1">
    <citation type="submission" date="2024-02" db="EMBL/GenBank/DDBJ databases">
        <title>High-quality chromosome-scale genome assembly of Pensacola bahiagrass (Paspalum notatum Flugge var. saurae).</title>
        <authorList>
            <person name="Vega J.M."/>
            <person name="Podio M."/>
            <person name="Orjuela J."/>
            <person name="Siena L.A."/>
            <person name="Pessino S.C."/>
            <person name="Combes M.C."/>
            <person name="Mariac C."/>
            <person name="Albertini E."/>
            <person name="Pupilli F."/>
            <person name="Ortiz J.P.A."/>
            <person name="Leblanc O."/>
        </authorList>
    </citation>
    <scope>NUCLEOTIDE SEQUENCE [LARGE SCALE GENOMIC DNA]</scope>
    <source>
        <strain evidence="13">R1</strain>
        <tissue evidence="13">Leaf</tissue>
    </source>
</reference>
<feature type="region of interest" description="Disordered" evidence="9">
    <location>
        <begin position="25"/>
        <end position="126"/>
    </location>
</feature>
<feature type="region of interest" description="Disordered" evidence="9">
    <location>
        <begin position="576"/>
        <end position="623"/>
    </location>
</feature>
<dbReference type="Gene3D" id="3.30.70.270">
    <property type="match status" value="2"/>
</dbReference>
<evidence type="ECO:0000256" key="5">
    <source>
        <dbReference type="ARBA" id="ARBA00022759"/>
    </source>
</evidence>
<dbReference type="InterPro" id="IPR041373">
    <property type="entry name" value="RT_RNaseH"/>
</dbReference>
<evidence type="ECO:0000256" key="2">
    <source>
        <dbReference type="ARBA" id="ARBA00022679"/>
    </source>
</evidence>
<dbReference type="FunFam" id="3.30.70.270:FF:000020">
    <property type="entry name" value="Transposon Tf2-6 polyprotein-like Protein"/>
    <property type="match status" value="1"/>
</dbReference>
<dbReference type="Pfam" id="PF17921">
    <property type="entry name" value="Integrase_H2C2"/>
    <property type="match status" value="1"/>
</dbReference>
<dbReference type="SUPFAM" id="SSF53098">
    <property type="entry name" value="Ribonuclease H-like"/>
    <property type="match status" value="1"/>
</dbReference>
<keyword evidence="5" id="KW-0255">Endonuclease</keyword>
<dbReference type="Pfam" id="PF00098">
    <property type="entry name" value="zf-CCHC"/>
    <property type="match status" value="1"/>
</dbReference>
<feature type="compositionally biased region" description="Basic and acidic residues" evidence="9">
    <location>
        <begin position="577"/>
        <end position="623"/>
    </location>
</feature>
<feature type="compositionally biased region" description="Low complexity" evidence="9">
    <location>
        <begin position="341"/>
        <end position="365"/>
    </location>
</feature>
<dbReference type="PROSITE" id="PS50158">
    <property type="entry name" value="ZF_CCHC"/>
    <property type="match status" value="1"/>
</dbReference>
<evidence type="ECO:0000256" key="1">
    <source>
        <dbReference type="ARBA" id="ARBA00012493"/>
    </source>
</evidence>
<keyword evidence="3" id="KW-0548">Nucleotidyltransferase</keyword>
<dbReference type="InterPro" id="IPR005162">
    <property type="entry name" value="Retrotrans_gag_dom"/>
</dbReference>
<name>A0AAQ3UXW8_PASNO</name>
<sequence length="1511" mass="172743">MGDGVENDDCVTMAQFNEFKQSLEGRQDRLAQDLQTILDEIRGRRPPNDGASNHGEDGDDSDGRGGRRGRRNQSAAHGRGRGWNRRNEDTEESESENDDNHSRHDRRHHRRGHREERLGKLKFTMPKFDGGSDPETYFTWELKVDKIFRLHNYTEEKKLAMASLEFEGYALIWWEQLLQDREEDEENPIATWAEMKREMRIRFVPKHYRRDLFDKLQNLKQGSYSVEEYYKEMEKAMIRANVYEDEEQTMARFMAGLHRNIQRIVEFQSYRHLIDLVHQATKAERQQQQDAKSSKSLPFGTRTMSGGSKSDSKFTSAPSAAKSSFGGSRSNAQSNFSGKNSAAPSMSSKPAASTSTSVGSTSKSSGIQCFKCGGRGHVARECPNNRVIIVNDNGEYESASEEEDIEEEAHEEGEYTGCDFEQGAALVVAPILSVQMKEAENGQRHNLFQTRAKVQDKVVKVIIDGGSCHNLASREMVDKLGLKLLRHPHPYHVQWLNDSGDIKIGYKVKIPFKIGEYVDTVECDVAPMSVCHMLLGRPWQYDRYTQHCGRTNQYTLELKGRKFVLKPMTPQQILAEHLQKSSGVRDESGKEEKKKSSAFHKSESESHQPNMREKLRDQKKEEGKNLVMLATKSEMREVRNNPDQVLFVLVCKDILFSANDNTSFPSVVSQLLQDYEDIFPKETPAGLPPIRGIEHQIDLIPGAALPNRPPYRTNPEETKEIQRQVQELLDKGYVRESLSPCAVPVILVPKKDGSWRMCVDCRAINNITVRYRHPIPRLEDMLDELSGSTIFTKIDLKSGYHQIRMKSGDEWKTAFKTKIGLYEWLVMPFGLTNAPSTFMRLMNHVLRAFIGKFVVVYFDDILIYSKSLEEHMNHIRQVLDELRKEKLFANLEKCSFCTNHVVFLGFVVSAKGIEVDETKVKAIKDWPTPTRRFVKDFSTIAAPLNELTKKGVEFKWGSSQENAFQELKKRLTEAPLLVLPDFTKTFEVECDASGIGIGGVLMQQGKPVAYFSEKLGGAQLNYSVYDKELYALVRVLETWQHYLWPKEFVIHSDHEALKYLKGQAKLNRRHAKWVEFIETFPYIVKYKKGKDNVVADALSRKIVLLNQLEVKESHGGGLTGHFGQKKTYELLGDHFYWPKMRRDVIRFVERCITCHKAKSKLNPHGLYTPLPAPKIPWEDISMDFVLGLPRTQRGKDSIFVVVDRFSKMAHFIPCNKSDNASHVANLFFREIMKLHGVPKTIVSDRDVKFVSYFWKTLWSKLGTKLLFSTTCHPQTDGQTEVERTNMEASKRAAYVKKIHEKTKEAIELKATRKAASMNKHRKKVSFEPGDLVWIHLRKDRFPDKRKSKLMPRGDGPFRVLAKINDNAYKIDLPPSYGVSNSFNVADLLPFTTEDASESRMTPFQEGEDDMTMPTSPTSTTTISTTATPTHVFDGPITRSQAKKLQQEVHALLCEIRFTINESYILPKSCTLLMLRFTKKDDKNSQGDGHIEESCSNQASPAESSQRNNHNF</sequence>
<dbReference type="InterPro" id="IPR021109">
    <property type="entry name" value="Peptidase_aspartic_dom_sf"/>
</dbReference>
<dbReference type="GO" id="GO:0004519">
    <property type="term" value="F:endonuclease activity"/>
    <property type="evidence" value="ECO:0007669"/>
    <property type="project" value="UniProtKB-KW"/>
</dbReference>
<dbReference type="Gene3D" id="1.10.340.70">
    <property type="match status" value="1"/>
</dbReference>
<protein>
    <recommendedName>
        <fullName evidence="1">RNA-directed DNA polymerase</fullName>
        <ecNumber evidence="1">2.7.7.49</ecNumber>
    </recommendedName>
</protein>
<feature type="compositionally biased region" description="Polar residues" evidence="9">
    <location>
        <begin position="288"/>
        <end position="340"/>
    </location>
</feature>
<evidence type="ECO:0000256" key="3">
    <source>
        <dbReference type="ARBA" id="ARBA00022695"/>
    </source>
</evidence>
<dbReference type="SUPFAM" id="SSF56672">
    <property type="entry name" value="DNA/RNA polymerases"/>
    <property type="match status" value="1"/>
</dbReference>
<dbReference type="Pfam" id="PF00078">
    <property type="entry name" value="RVT_1"/>
    <property type="match status" value="1"/>
</dbReference>
<dbReference type="PANTHER" id="PTHR35046">
    <property type="entry name" value="ZINC KNUCKLE (CCHC-TYPE) FAMILY PROTEIN"/>
    <property type="match status" value="1"/>
</dbReference>
<dbReference type="PROSITE" id="PS50878">
    <property type="entry name" value="RT_POL"/>
    <property type="match status" value="1"/>
</dbReference>
<evidence type="ECO:0000256" key="8">
    <source>
        <dbReference type="PROSITE-ProRule" id="PRU00047"/>
    </source>
</evidence>
<evidence type="ECO:0000259" key="11">
    <source>
        <dbReference type="PROSITE" id="PS50878"/>
    </source>
</evidence>
<dbReference type="Proteomes" id="UP001341281">
    <property type="component" value="Chromosome 10"/>
</dbReference>
<keyword evidence="14" id="KW-1185">Reference proteome</keyword>
<feature type="region of interest" description="Disordered" evidence="9">
    <location>
        <begin position="284"/>
        <end position="365"/>
    </location>
</feature>
<dbReference type="InterPro" id="IPR056924">
    <property type="entry name" value="SH3_Tf2-1"/>
</dbReference>
<evidence type="ECO:0000256" key="7">
    <source>
        <dbReference type="ARBA" id="ARBA00022918"/>
    </source>
</evidence>
<keyword evidence="6" id="KW-0378">Hydrolase</keyword>
<dbReference type="InterPro" id="IPR036875">
    <property type="entry name" value="Znf_CCHC_sf"/>
</dbReference>
<dbReference type="EC" id="2.7.7.49" evidence="1"/>
<evidence type="ECO:0000256" key="6">
    <source>
        <dbReference type="ARBA" id="ARBA00022801"/>
    </source>
</evidence>
<dbReference type="GO" id="GO:0003964">
    <property type="term" value="F:RNA-directed DNA polymerase activity"/>
    <property type="evidence" value="ECO:0007669"/>
    <property type="project" value="UniProtKB-KW"/>
</dbReference>
<feature type="region of interest" description="Disordered" evidence="9">
    <location>
        <begin position="1480"/>
        <end position="1511"/>
    </location>
</feature>
<evidence type="ECO:0000259" key="10">
    <source>
        <dbReference type="PROSITE" id="PS50158"/>
    </source>
</evidence>